<proteinExistence type="predicted"/>
<name>A0A7C1H6A1_9BACT</name>
<dbReference type="PANTHER" id="PTHR32332">
    <property type="entry name" value="2-NITROPROPANE DIOXYGENASE"/>
    <property type="match status" value="1"/>
</dbReference>
<dbReference type="Gene3D" id="3.20.20.70">
    <property type="entry name" value="Aldolase class I"/>
    <property type="match status" value="1"/>
</dbReference>
<dbReference type="InterPro" id="IPR013785">
    <property type="entry name" value="Aldolase_TIM"/>
</dbReference>
<dbReference type="EMBL" id="DSBT01000047">
    <property type="protein sequence ID" value="HDP76847.1"/>
    <property type="molecule type" value="Genomic_DNA"/>
</dbReference>
<dbReference type="AlphaFoldDB" id="A0A7C1H6A1"/>
<evidence type="ECO:0000313" key="4">
    <source>
        <dbReference type="EMBL" id="HDP76847.1"/>
    </source>
</evidence>
<dbReference type="InterPro" id="IPR004136">
    <property type="entry name" value="NMO"/>
</dbReference>
<keyword evidence="3" id="KW-0560">Oxidoreductase</keyword>
<dbReference type="GO" id="GO:0018580">
    <property type="term" value="F:nitronate monooxygenase activity"/>
    <property type="evidence" value="ECO:0007669"/>
    <property type="project" value="InterPro"/>
</dbReference>
<protein>
    <submittedName>
        <fullName evidence="4">Nitronate monooxygenase</fullName>
    </submittedName>
</protein>
<accession>A0A7C1H6A1</accession>
<gene>
    <name evidence="4" type="ORF">ENN47_01415</name>
</gene>
<reference evidence="4" key="1">
    <citation type="journal article" date="2020" name="mSystems">
        <title>Genome- and Community-Level Interaction Insights into Carbon Utilization and Element Cycling Functions of Hydrothermarchaeota in Hydrothermal Sediment.</title>
        <authorList>
            <person name="Zhou Z."/>
            <person name="Liu Y."/>
            <person name="Xu W."/>
            <person name="Pan J."/>
            <person name="Luo Z.H."/>
            <person name="Li M."/>
        </authorList>
    </citation>
    <scope>NUCLEOTIDE SEQUENCE [LARGE SCALE GENOMIC DNA]</scope>
    <source>
        <strain evidence="4">SpSt-1179</strain>
    </source>
</reference>
<keyword evidence="1" id="KW-0285">Flavoprotein</keyword>
<organism evidence="4">
    <name type="scientific">Mesotoga infera</name>
    <dbReference type="NCBI Taxonomy" id="1236046"/>
    <lineage>
        <taxon>Bacteria</taxon>
        <taxon>Thermotogati</taxon>
        <taxon>Thermotogota</taxon>
        <taxon>Thermotogae</taxon>
        <taxon>Kosmotogales</taxon>
        <taxon>Kosmotogaceae</taxon>
        <taxon>Mesotoga</taxon>
    </lineage>
</organism>
<dbReference type="Proteomes" id="UP000886198">
    <property type="component" value="Unassembled WGS sequence"/>
</dbReference>
<evidence type="ECO:0000256" key="3">
    <source>
        <dbReference type="ARBA" id="ARBA00023002"/>
    </source>
</evidence>
<keyword evidence="2" id="KW-0288">FMN</keyword>
<dbReference type="PANTHER" id="PTHR32332:SF18">
    <property type="entry name" value="2-NITROPROPANE DIOXYGENASE"/>
    <property type="match status" value="1"/>
</dbReference>
<dbReference type="CDD" id="cd04730">
    <property type="entry name" value="NPD_like"/>
    <property type="match status" value="1"/>
</dbReference>
<evidence type="ECO:0000256" key="1">
    <source>
        <dbReference type="ARBA" id="ARBA00022630"/>
    </source>
</evidence>
<sequence>MEVFKIKNHETALPLIQGGMAVGISLENLAASVASEGGIGVIGTAGIGMTVDGYRKNFRQASIDGLKNTIRRAREKTRGVLGVNIMVALTNYAEMVATAVKEKIDVIISGAGLPLDLPSYLDDGSETAIIPVVSSLKSATVIFKRWFGRYRYVPDGFVVEGPKAGGHLGYRVEEIFSEDSSLEKTVPEIRRFVDQVKRDTGKNIPVIAAGGIFDRDDVEKAFKLGASAVQVGTAFVATEECDADYGFKQAFVNACEEDITIIKSPVGMPGRAIRNKFLDDVEQGKKKPFKCSFQCIKTCNYREAPYCIAEALMNACKGDLENGFAFTGSEGYRIEGITTVKKVIDRLFGENRR</sequence>
<dbReference type="Pfam" id="PF03060">
    <property type="entry name" value="NMO"/>
    <property type="match status" value="1"/>
</dbReference>
<keyword evidence="4" id="KW-0503">Monooxygenase</keyword>
<evidence type="ECO:0000256" key="2">
    <source>
        <dbReference type="ARBA" id="ARBA00022643"/>
    </source>
</evidence>
<dbReference type="SUPFAM" id="SSF51412">
    <property type="entry name" value="Inosine monophosphate dehydrogenase (IMPDH)"/>
    <property type="match status" value="1"/>
</dbReference>
<comment type="caution">
    <text evidence="4">The sequence shown here is derived from an EMBL/GenBank/DDBJ whole genome shotgun (WGS) entry which is preliminary data.</text>
</comment>